<proteinExistence type="predicted"/>
<evidence type="ECO:0000313" key="2">
    <source>
        <dbReference type="EMBL" id="CAK9212925.1"/>
    </source>
</evidence>
<feature type="region of interest" description="Disordered" evidence="1">
    <location>
        <begin position="251"/>
        <end position="271"/>
    </location>
</feature>
<reference evidence="2" key="1">
    <citation type="submission" date="2024-02" db="EMBL/GenBank/DDBJ databases">
        <authorList>
            <consortium name="ELIXIR-Norway"/>
            <consortium name="Elixir Norway"/>
        </authorList>
    </citation>
    <scope>NUCLEOTIDE SEQUENCE</scope>
</reference>
<organism evidence="2 3">
    <name type="scientific">Sphagnum troendelagicum</name>
    <dbReference type="NCBI Taxonomy" id="128251"/>
    <lineage>
        <taxon>Eukaryota</taxon>
        <taxon>Viridiplantae</taxon>
        <taxon>Streptophyta</taxon>
        <taxon>Embryophyta</taxon>
        <taxon>Bryophyta</taxon>
        <taxon>Sphagnophytina</taxon>
        <taxon>Sphagnopsida</taxon>
        <taxon>Sphagnales</taxon>
        <taxon>Sphagnaceae</taxon>
        <taxon>Sphagnum</taxon>
    </lineage>
</organism>
<name>A0ABP0U4T3_9BRYO</name>
<keyword evidence="3" id="KW-1185">Reference proteome</keyword>
<accession>A0ABP0U4T3</accession>
<dbReference type="EMBL" id="OZ019911">
    <property type="protein sequence ID" value="CAK9212925.1"/>
    <property type="molecule type" value="Genomic_DNA"/>
</dbReference>
<dbReference type="Pfam" id="PF14009">
    <property type="entry name" value="PADRE"/>
    <property type="match status" value="1"/>
</dbReference>
<protein>
    <submittedName>
        <fullName evidence="2">Uncharacterized protein</fullName>
    </submittedName>
</protein>
<evidence type="ECO:0000313" key="3">
    <source>
        <dbReference type="Proteomes" id="UP001497512"/>
    </source>
</evidence>
<dbReference type="InterPro" id="IPR025322">
    <property type="entry name" value="PADRE_dom"/>
</dbReference>
<evidence type="ECO:0000256" key="1">
    <source>
        <dbReference type="SAM" id="MobiDB-lite"/>
    </source>
</evidence>
<sequence>MRSRGVIFCKCMYAWQPVRVVDGEGRVRSLIHPVTVGELVECHPHHFVCEPSTEAPLYHTAMLPLDMELVEGRIYLLLPLPRLLPHLSNIFSNPPSCSCFQSHSGQAAHVTPASSFVAPPVFNPSKTRGVILASDSPNTGIENTSSNAAKRARSSEIWFSKNVAGEANQAASETVGAQQQAKQGFLSPMLMTCLVQVAKKVLSGLIPFSTRVEEGGDGPEVNMGAGFQCSRNRWRPALECISEIDLLTGVLKEGTAPPPPPGTTERLKEQR</sequence>
<dbReference type="Proteomes" id="UP001497512">
    <property type="component" value="Chromosome 19"/>
</dbReference>
<gene>
    <name evidence="2" type="ORF">CSSPTR1EN2_LOCUS11480</name>
</gene>
<dbReference type="PANTHER" id="PTHR33052">
    <property type="entry name" value="DUF4228 DOMAIN PROTEIN-RELATED"/>
    <property type="match status" value="1"/>
</dbReference>